<organism evidence="3 4">
    <name type="scientific">Stenotrophomonas aracearum</name>
    <dbReference type="NCBI Taxonomy" id="3003272"/>
    <lineage>
        <taxon>Bacteria</taxon>
        <taxon>Pseudomonadati</taxon>
        <taxon>Pseudomonadota</taxon>
        <taxon>Gammaproteobacteria</taxon>
        <taxon>Lysobacterales</taxon>
        <taxon>Lysobacteraceae</taxon>
        <taxon>Stenotrophomonas</taxon>
    </lineage>
</organism>
<evidence type="ECO:0000259" key="2">
    <source>
        <dbReference type="Pfam" id="PF03795"/>
    </source>
</evidence>
<feature type="domain" description="YCII-related" evidence="2">
    <location>
        <begin position="17"/>
        <end position="83"/>
    </location>
</feature>
<dbReference type="Proteomes" id="UP001305421">
    <property type="component" value="Chromosome"/>
</dbReference>
<dbReference type="InterPro" id="IPR005545">
    <property type="entry name" value="YCII"/>
</dbReference>
<comment type="similarity">
    <text evidence="1">Belongs to the YciI family.</text>
</comment>
<protein>
    <submittedName>
        <fullName evidence="3">YciI family protein</fullName>
    </submittedName>
</protein>
<accession>A0ABY9YA10</accession>
<dbReference type="Pfam" id="PF03795">
    <property type="entry name" value="YCII"/>
    <property type="match status" value="1"/>
</dbReference>
<dbReference type="EMBL" id="CP115543">
    <property type="protein sequence ID" value="WNH47527.1"/>
    <property type="molecule type" value="Genomic_DNA"/>
</dbReference>
<keyword evidence="4" id="KW-1185">Reference proteome</keyword>
<sequence>MKICYLVLVARTANFTDHAATEHVRFLDEVRARDQLLITGGFTDKTGGAYVLHNVADRAAAQAIVDADPLLVLGSATATVHEWSTR</sequence>
<dbReference type="InterPro" id="IPR011008">
    <property type="entry name" value="Dimeric_a/b-barrel"/>
</dbReference>
<dbReference type="RefSeq" id="WP_311182282.1">
    <property type="nucleotide sequence ID" value="NZ_CP115543.1"/>
</dbReference>
<gene>
    <name evidence="3" type="ORF">PDM28_12585</name>
</gene>
<dbReference type="SUPFAM" id="SSF54909">
    <property type="entry name" value="Dimeric alpha+beta barrel"/>
    <property type="match status" value="1"/>
</dbReference>
<name>A0ABY9YA10_9GAMM</name>
<dbReference type="PANTHER" id="PTHR37828:SF1">
    <property type="entry name" value="YCII-RELATED DOMAIN-CONTAINING PROTEIN"/>
    <property type="match status" value="1"/>
</dbReference>
<evidence type="ECO:0000256" key="1">
    <source>
        <dbReference type="ARBA" id="ARBA00007689"/>
    </source>
</evidence>
<reference evidence="3 4" key="1">
    <citation type="submission" date="2022-12" db="EMBL/GenBank/DDBJ databases">
        <title>Two new species, Stenotrophomonas aracearum and Stenotrophomonas oahuensis, isolated from Anthurium (Araceae family) in Hawaii.</title>
        <authorList>
            <person name="Chunag S.C."/>
            <person name="Dobhal S."/>
            <person name="Alvarez A."/>
            <person name="Arif M."/>
        </authorList>
    </citation>
    <scope>NUCLEOTIDE SEQUENCE [LARGE SCALE GENOMIC DNA]</scope>
    <source>
        <strain evidence="3 4">A5588</strain>
    </source>
</reference>
<evidence type="ECO:0000313" key="3">
    <source>
        <dbReference type="EMBL" id="WNH47527.1"/>
    </source>
</evidence>
<dbReference type="PANTHER" id="PTHR37828">
    <property type="entry name" value="GSR2449 PROTEIN"/>
    <property type="match status" value="1"/>
</dbReference>
<proteinExistence type="inferred from homology"/>
<evidence type="ECO:0000313" key="4">
    <source>
        <dbReference type="Proteomes" id="UP001305421"/>
    </source>
</evidence>